<dbReference type="Pfam" id="PF08680">
    <property type="entry name" value="DUF1779"/>
    <property type="match status" value="1"/>
</dbReference>
<dbReference type="Proteomes" id="UP000040576">
    <property type="component" value="Unassembled WGS sequence"/>
</dbReference>
<gene>
    <name evidence="1" type="ORF">BT1A1_3306</name>
</gene>
<dbReference type="Gene3D" id="3.30.360.40">
    <property type="entry name" value="YwmB-like"/>
    <property type="match status" value="1"/>
</dbReference>
<accession>A0A090J338</accession>
<dbReference type="AlphaFoldDB" id="A0A090J338"/>
<dbReference type="Gene3D" id="3.30.2030.10">
    <property type="entry name" value="YwmB-like"/>
    <property type="match status" value="1"/>
</dbReference>
<reference evidence="1 2" key="1">
    <citation type="submission" date="2014-07" db="EMBL/GenBank/DDBJ databases">
        <authorList>
            <person name="Wibberg Daniel"/>
        </authorList>
    </citation>
    <scope>NUCLEOTIDE SEQUENCE [LARGE SCALE GENOMIC DNA]</scope>
</reference>
<protein>
    <submittedName>
        <fullName evidence="1">Putative secreted protein</fullName>
    </submittedName>
</protein>
<proteinExistence type="predicted"/>
<evidence type="ECO:0000313" key="2">
    <source>
        <dbReference type="Proteomes" id="UP000040576"/>
    </source>
</evidence>
<dbReference type="EMBL" id="CCRF01000101">
    <property type="protein sequence ID" value="CEE03088.1"/>
    <property type="molecule type" value="Genomic_DNA"/>
</dbReference>
<sequence>MSKRFYLQMTVCTLFFIFILIFSGKANSVTNDSDLNKMMDIISKHNGNIEEWSVLAREELELDFSYADFEKVADQWQKEIPDFTWEKQISQDRLILTGKSSDQSLPYAEKIQLTTELIGENIQGFILYEIKGSEWNEKVNHLVDKRQEYFLPKFFHKSPSFFSCIKGEFNDMINKSLLEKSMTIIHNFNGKMIENLVENNFVSLTVNSPLFTKEIPTEAGSFDLQISLRKTANEDKTTFVIGTPILTIEY</sequence>
<evidence type="ECO:0000313" key="1">
    <source>
        <dbReference type="EMBL" id="CEE03088.1"/>
    </source>
</evidence>
<keyword evidence="2" id="KW-1185">Reference proteome</keyword>
<name>A0A090J338_9BACI</name>
<dbReference type="RefSeq" id="WP_051989202.1">
    <property type="nucleotide sequence ID" value="NZ_CCRF01000101.1"/>
</dbReference>
<dbReference type="SUPFAM" id="SSF143842">
    <property type="entry name" value="YwmB-like"/>
    <property type="match status" value="1"/>
</dbReference>
<dbReference type="InterPro" id="IPR014794">
    <property type="entry name" value="DUF1779"/>
</dbReference>
<organism evidence="1 2">
    <name type="scientific">Caldibacillus thermoamylovorans</name>
    <dbReference type="NCBI Taxonomy" id="35841"/>
    <lineage>
        <taxon>Bacteria</taxon>
        <taxon>Bacillati</taxon>
        <taxon>Bacillota</taxon>
        <taxon>Bacilli</taxon>
        <taxon>Bacillales</taxon>
        <taxon>Bacillaceae</taxon>
        <taxon>Caldibacillus</taxon>
    </lineage>
</organism>
<dbReference type="InterPro" id="IPR036209">
    <property type="entry name" value="YwmB-like_sf"/>
</dbReference>